<dbReference type="InterPro" id="IPR006680">
    <property type="entry name" value="Amidohydro-rel"/>
</dbReference>
<evidence type="ECO:0000313" key="3">
    <source>
        <dbReference type="EMBL" id="MCP9199987.1"/>
    </source>
</evidence>
<dbReference type="EMBL" id="JANCNS010000002">
    <property type="protein sequence ID" value="MCP9199987.1"/>
    <property type="molecule type" value="Genomic_DNA"/>
</dbReference>
<dbReference type="Gene3D" id="1.20.58.520">
    <property type="entry name" value="Amidohydrolase"/>
    <property type="match status" value="1"/>
</dbReference>
<dbReference type="InterPro" id="IPR032466">
    <property type="entry name" value="Metal_Hydrolase"/>
</dbReference>
<reference evidence="3" key="1">
    <citation type="submission" date="2022-07" db="EMBL/GenBank/DDBJ databases">
        <title>Gramela sediminis sp. nov., isolated from deep-sea sediment of the Indian Ocean.</title>
        <authorList>
            <person name="Shi H."/>
        </authorList>
    </citation>
    <scope>NUCLEOTIDE SEQUENCE</scope>
    <source>
        <strain evidence="3">GC03-9</strain>
    </source>
</reference>
<dbReference type="PANTHER" id="PTHR43135:SF3">
    <property type="entry name" value="ALPHA-D-RIBOSE 1-METHYLPHOSPHONATE 5-TRIPHOSPHATE DIPHOSPHATASE"/>
    <property type="match status" value="1"/>
</dbReference>
<comment type="caution">
    <text evidence="3">The sequence shown here is derived from an EMBL/GenBank/DDBJ whole genome shotgun (WGS) entry which is preliminary data.</text>
</comment>
<proteinExistence type="predicted"/>
<dbReference type="PANTHER" id="PTHR43135">
    <property type="entry name" value="ALPHA-D-RIBOSE 1-METHYLPHOSPHONATE 5-TRIPHOSPHATE DIPHOSPHATASE"/>
    <property type="match status" value="1"/>
</dbReference>
<dbReference type="SUPFAM" id="SSF51338">
    <property type="entry name" value="Composite domain of metallo-dependent hydrolases"/>
    <property type="match status" value="1"/>
</dbReference>
<dbReference type="InterPro" id="IPR051781">
    <property type="entry name" value="Metallo-dep_Hydrolase"/>
</dbReference>
<keyword evidence="1" id="KW-0732">Signal</keyword>
<dbReference type="GO" id="GO:0016810">
    <property type="term" value="F:hydrolase activity, acting on carbon-nitrogen (but not peptide) bonds"/>
    <property type="evidence" value="ECO:0007669"/>
    <property type="project" value="InterPro"/>
</dbReference>
<dbReference type="Gene3D" id="3.30.110.90">
    <property type="entry name" value="Amidohydrolase"/>
    <property type="match status" value="1"/>
</dbReference>
<sequence length="438" mass="49370">MKRKNQIRRVLFLFILFSVCLNAQNEPIALSGVNLWHNGSFTPNRTVLIEKGIIKEIYETGAKKLIDSVKEIDLKGHYIIPGLIDTHVHMGMGNRALPRSPDTARLEFKRWIYSGVTSVRDMGGDARLLAYENRLIFRNENPGPEVYFSSTFGGNDMMDKDIRMKIITQGVEMENAGWTQRATPEMDVKLSVTLAKGSLVSGIKFYAGIDADLIKEITEEAHKQGLKSWGHLTVFPNRPIEVIEAGVDVVSHVWGAFWQDEDVDPTKRIPFTHTNFNNARTAIYPADLSNLNADSPELKMLLDEMVKRNVIWDINYSVYNTKMHDLYRAYAMAASNAGVMLSTGTDYYNDITDPYPTVFKEIEDLVIDGILTTAQVLEAATLNGAKAIGIENTHGTIEKGKIANLVVLRKNPIEDIKSIRAIEFTMKNGNIFYRKDYK</sequence>
<dbReference type="Proteomes" id="UP001155280">
    <property type="component" value="Unassembled WGS sequence"/>
</dbReference>
<gene>
    <name evidence="3" type="ORF">MKO06_08720</name>
</gene>
<dbReference type="Pfam" id="PF01979">
    <property type="entry name" value="Amidohydro_1"/>
    <property type="match status" value="1"/>
</dbReference>
<name>A0A9X2IA30_9FLAO</name>
<feature type="chain" id="PRO_5040926945" evidence="1">
    <location>
        <begin position="24"/>
        <end position="438"/>
    </location>
</feature>
<organism evidence="3 4">
    <name type="scientific">Christiangramia oceanisediminis</name>
    <dbReference type="NCBI Taxonomy" id="2920386"/>
    <lineage>
        <taxon>Bacteria</taxon>
        <taxon>Pseudomonadati</taxon>
        <taxon>Bacteroidota</taxon>
        <taxon>Flavobacteriia</taxon>
        <taxon>Flavobacteriales</taxon>
        <taxon>Flavobacteriaceae</taxon>
        <taxon>Christiangramia</taxon>
    </lineage>
</organism>
<dbReference type="Gene3D" id="3.40.50.10910">
    <property type="entry name" value="Amidohydrolase"/>
    <property type="match status" value="1"/>
</dbReference>
<keyword evidence="4" id="KW-1185">Reference proteome</keyword>
<dbReference type="AlphaFoldDB" id="A0A9X2IA30"/>
<dbReference type="InterPro" id="IPR011059">
    <property type="entry name" value="Metal-dep_hydrolase_composite"/>
</dbReference>
<dbReference type="Gene3D" id="2.30.40.10">
    <property type="entry name" value="Urease, subunit C, domain 1"/>
    <property type="match status" value="1"/>
</dbReference>
<evidence type="ECO:0000256" key="1">
    <source>
        <dbReference type="SAM" id="SignalP"/>
    </source>
</evidence>
<feature type="signal peptide" evidence="1">
    <location>
        <begin position="1"/>
        <end position="23"/>
    </location>
</feature>
<accession>A0A9X2IA30</accession>
<dbReference type="SUPFAM" id="SSF51556">
    <property type="entry name" value="Metallo-dependent hydrolases"/>
    <property type="match status" value="1"/>
</dbReference>
<feature type="domain" description="Amidohydrolase-related" evidence="2">
    <location>
        <begin position="78"/>
        <end position="431"/>
    </location>
</feature>
<evidence type="ECO:0000313" key="4">
    <source>
        <dbReference type="Proteomes" id="UP001155280"/>
    </source>
</evidence>
<evidence type="ECO:0000259" key="2">
    <source>
        <dbReference type="Pfam" id="PF01979"/>
    </source>
</evidence>
<dbReference type="RefSeq" id="WP_241551798.1">
    <property type="nucleotide sequence ID" value="NZ_JANCNS010000002.1"/>
</dbReference>
<protein>
    <submittedName>
        <fullName evidence="3">Amidohydrolase family protein</fullName>
    </submittedName>
</protein>